<dbReference type="InterPro" id="IPR036165">
    <property type="entry name" value="YefM-like_sf"/>
</dbReference>
<dbReference type="Proteomes" id="UP000036958">
    <property type="component" value="Unassembled WGS sequence"/>
</dbReference>
<organism evidence="3 4">
    <name type="scientific">Sunxiuqinia dokdonensis</name>
    <dbReference type="NCBI Taxonomy" id="1409788"/>
    <lineage>
        <taxon>Bacteria</taxon>
        <taxon>Pseudomonadati</taxon>
        <taxon>Bacteroidota</taxon>
        <taxon>Bacteroidia</taxon>
        <taxon>Marinilabiliales</taxon>
        <taxon>Prolixibacteraceae</taxon>
        <taxon>Sunxiuqinia</taxon>
    </lineage>
</organism>
<evidence type="ECO:0000313" key="4">
    <source>
        <dbReference type="Proteomes" id="UP000036958"/>
    </source>
</evidence>
<dbReference type="Gene3D" id="3.40.1620.10">
    <property type="entry name" value="YefM-like domain"/>
    <property type="match status" value="1"/>
</dbReference>
<comment type="similarity">
    <text evidence="1 2">Belongs to the phD/YefM antitoxin family.</text>
</comment>
<dbReference type="PANTHER" id="PTHR33713:SF6">
    <property type="entry name" value="ANTITOXIN YEFM"/>
    <property type="match status" value="1"/>
</dbReference>
<dbReference type="InterPro" id="IPR051405">
    <property type="entry name" value="phD/YefM_antitoxin"/>
</dbReference>
<accession>A0A0L8VFA0</accession>
<dbReference type="OrthoDB" id="1524837at2"/>
<dbReference type="NCBIfam" id="TIGR01552">
    <property type="entry name" value="phd_fam"/>
    <property type="match status" value="1"/>
</dbReference>
<dbReference type="EMBL" id="LGIA01000006">
    <property type="protein sequence ID" value="KOH47053.1"/>
    <property type="molecule type" value="Genomic_DNA"/>
</dbReference>
<proteinExistence type="inferred from homology"/>
<dbReference type="STRING" id="1409788.NC99_00960"/>
<dbReference type="AlphaFoldDB" id="A0A0L8VFA0"/>
<dbReference type="Gene3D" id="1.10.1220.170">
    <property type="match status" value="1"/>
</dbReference>
<dbReference type="PANTHER" id="PTHR33713">
    <property type="entry name" value="ANTITOXIN YAFN-RELATED"/>
    <property type="match status" value="1"/>
</dbReference>
<comment type="function">
    <text evidence="2">Antitoxin component of a type II toxin-antitoxin (TA) system.</text>
</comment>
<keyword evidence="4" id="KW-1185">Reference proteome</keyword>
<sequence>MTKMKAVNYSELRQNLKSNLDAVTDDQELLVVHRPKGKSIVMMSLAEFNALQETLHLNRSRTNRQRLENAVENINSKTNLVKKPIAE</sequence>
<dbReference type="SUPFAM" id="SSF143120">
    <property type="entry name" value="YefM-like"/>
    <property type="match status" value="1"/>
</dbReference>
<evidence type="ECO:0000313" key="3">
    <source>
        <dbReference type="EMBL" id="KOH47053.1"/>
    </source>
</evidence>
<protein>
    <recommendedName>
        <fullName evidence="2">Antitoxin</fullName>
    </recommendedName>
</protein>
<dbReference type="InterPro" id="IPR006442">
    <property type="entry name" value="Antitoxin_Phd/YefM"/>
</dbReference>
<evidence type="ECO:0000256" key="1">
    <source>
        <dbReference type="ARBA" id="ARBA00009981"/>
    </source>
</evidence>
<evidence type="ECO:0000256" key="2">
    <source>
        <dbReference type="RuleBase" id="RU362080"/>
    </source>
</evidence>
<dbReference type="Pfam" id="PF02604">
    <property type="entry name" value="PhdYeFM_antitox"/>
    <property type="match status" value="1"/>
</dbReference>
<comment type="caution">
    <text evidence="3">The sequence shown here is derived from an EMBL/GenBank/DDBJ whole genome shotgun (WGS) entry which is preliminary data.</text>
</comment>
<name>A0A0L8VFA0_9BACT</name>
<gene>
    <name evidence="3" type="ORF">NC99_00960</name>
</gene>
<reference evidence="4" key="1">
    <citation type="submission" date="2015-07" db="EMBL/GenBank/DDBJ databases">
        <title>Genome sequencing of Sunxiuqinia dokdonensis strain SK.</title>
        <authorList>
            <person name="Ahn S."/>
            <person name="Kim B.-C."/>
        </authorList>
    </citation>
    <scope>NUCLEOTIDE SEQUENCE [LARGE SCALE GENOMIC DNA]</scope>
    <source>
        <strain evidence="4">SK</strain>
    </source>
</reference>